<dbReference type="SUPFAM" id="SSF56672">
    <property type="entry name" value="DNA/RNA polymerases"/>
    <property type="match status" value="1"/>
</dbReference>
<dbReference type="EnsemblMetazoa" id="XM_044459267.1">
    <property type="protein sequence ID" value="XP_044315202.1"/>
    <property type="gene ID" value="LOC123037618"/>
</dbReference>
<dbReference type="CDD" id="cd09272">
    <property type="entry name" value="RNase_HI_RT_Ty1"/>
    <property type="match status" value="1"/>
</dbReference>
<proteinExistence type="predicted"/>
<keyword evidence="2" id="KW-1185">Reference proteome</keyword>
<evidence type="ECO:0000313" key="1">
    <source>
        <dbReference type="EnsemblMetazoa" id="XP_044315202.1"/>
    </source>
</evidence>
<dbReference type="InterPro" id="IPR043502">
    <property type="entry name" value="DNA/RNA_pol_sf"/>
</dbReference>
<dbReference type="RefSeq" id="XP_044315202.1">
    <property type="nucleotide sequence ID" value="XM_044459267.1"/>
</dbReference>
<sequence>MSFIVVYVDDIIVASDSKAEQDEIKYLISKRYDVVDGGFLKHILGMEIDRDGEVGHKQYIEALLEDYGMQNCKASILPLEAGYEVRCSKKECLRANQVEYQSLIGSLMYLAITTRPDILHSVAKLAQRNSDPHQEHMVCAKRILRYLQGTKTFQLNYQQTRQAVYCYVDADWDGDDSDRKSFTSWTFLVAGAAISGESKKQPVVALSTTEAEYIALSSAAKEAVYIRKLWSEMGLGEVQPIIIHSDN</sequence>
<dbReference type="PANTHER" id="PTHR11439:SF483">
    <property type="entry name" value="PEPTIDE SYNTHASE GLIP-LIKE, PUTATIVE (AFU_ORTHOLOGUE AFUA_3G12920)-RELATED"/>
    <property type="match status" value="1"/>
</dbReference>
<dbReference type="PANTHER" id="PTHR11439">
    <property type="entry name" value="GAG-POL-RELATED RETROTRANSPOSON"/>
    <property type="match status" value="1"/>
</dbReference>
<name>A0ABM5J8Q9_DRORH</name>
<organism evidence="1 2">
    <name type="scientific">Drosophila rhopaloa</name>
    <name type="common">Fruit fly</name>
    <dbReference type="NCBI Taxonomy" id="1041015"/>
    <lineage>
        <taxon>Eukaryota</taxon>
        <taxon>Metazoa</taxon>
        <taxon>Ecdysozoa</taxon>
        <taxon>Arthropoda</taxon>
        <taxon>Hexapoda</taxon>
        <taxon>Insecta</taxon>
        <taxon>Pterygota</taxon>
        <taxon>Neoptera</taxon>
        <taxon>Endopterygota</taxon>
        <taxon>Diptera</taxon>
        <taxon>Brachycera</taxon>
        <taxon>Muscomorpha</taxon>
        <taxon>Ephydroidea</taxon>
        <taxon>Drosophilidae</taxon>
        <taxon>Drosophila</taxon>
        <taxon>Sophophora</taxon>
    </lineage>
</organism>
<dbReference type="Proteomes" id="UP001652680">
    <property type="component" value="Unassembled WGS sequence"/>
</dbReference>
<evidence type="ECO:0000313" key="2">
    <source>
        <dbReference type="Proteomes" id="UP001652680"/>
    </source>
</evidence>
<protein>
    <recommendedName>
        <fullName evidence="3">Reverse transcriptase Ty1/copia-type domain-containing protein</fullName>
    </recommendedName>
</protein>
<reference evidence="2" key="1">
    <citation type="journal article" date="2021" name="Elife">
        <title>Highly contiguous assemblies of 101 drosophilid genomes.</title>
        <authorList>
            <person name="Kim B.Y."/>
            <person name="Wang J.R."/>
            <person name="Miller D.E."/>
            <person name="Barmina O."/>
            <person name="Delaney E."/>
            <person name="Thompson A."/>
            <person name="Comeault A.A."/>
            <person name="Peede D."/>
            <person name="D'Agostino E.R."/>
            <person name="Pelaez J."/>
            <person name="Aguilar J.M."/>
            <person name="Haji D."/>
            <person name="Matsunaga T."/>
            <person name="Armstrong E.E."/>
            <person name="Zych M."/>
            <person name="Ogawa Y."/>
            <person name="Stamenkovic-Radak M."/>
            <person name="Jelic M."/>
            <person name="Veselinovic M.S."/>
            <person name="Tanaskovic M."/>
            <person name="Eric P."/>
            <person name="Gao J.J."/>
            <person name="Katoh T.K."/>
            <person name="Toda M.J."/>
            <person name="Watabe H."/>
            <person name="Watada M."/>
            <person name="Davis J.S."/>
            <person name="Moyle L.C."/>
            <person name="Manoli G."/>
            <person name="Bertolini E."/>
            <person name="Kostal V."/>
            <person name="Hawley R.S."/>
            <person name="Takahashi A."/>
            <person name="Jones C.D."/>
            <person name="Price D.K."/>
            <person name="Whiteman N."/>
            <person name="Kopp A."/>
            <person name="Matute D.R."/>
            <person name="Petrov D.A."/>
        </authorList>
    </citation>
    <scope>NUCLEOTIDE SEQUENCE [LARGE SCALE GENOMIC DNA]</scope>
</reference>
<dbReference type="GeneID" id="123037618"/>
<accession>A0ABM5J8Q9</accession>
<reference evidence="1" key="2">
    <citation type="submission" date="2025-05" db="UniProtKB">
        <authorList>
            <consortium name="EnsemblMetazoa"/>
        </authorList>
    </citation>
    <scope>IDENTIFICATION</scope>
</reference>
<evidence type="ECO:0008006" key="3">
    <source>
        <dbReference type="Google" id="ProtNLM"/>
    </source>
</evidence>